<gene>
    <name evidence="2" type="ORF">METZ01_LOCUS169121</name>
</gene>
<feature type="non-terminal residue" evidence="2">
    <location>
        <position position="1"/>
    </location>
</feature>
<name>A0A382BSU6_9ZZZZ</name>
<evidence type="ECO:0000259" key="1">
    <source>
        <dbReference type="Pfam" id="PF07364"/>
    </source>
</evidence>
<dbReference type="AlphaFoldDB" id="A0A382BSU6"/>
<feature type="non-terminal residue" evidence="2">
    <location>
        <position position="116"/>
    </location>
</feature>
<dbReference type="InterPro" id="IPR015995">
    <property type="entry name" value="MlrC_N"/>
</dbReference>
<feature type="domain" description="Microcystin LR degradation protein MlrC N-terminal" evidence="1">
    <location>
        <begin position="4"/>
        <end position="114"/>
    </location>
</feature>
<evidence type="ECO:0000313" key="2">
    <source>
        <dbReference type="EMBL" id="SVB16267.1"/>
    </source>
</evidence>
<accession>A0A382BSU6</accession>
<sequence>VDEVTSPADFQVRRGDEMLACSGDASPLGGVLEFAQEEGWRRIPTIDYRAIPSGIVEDEVVERWWNDFEAAWQPECDAIFLVLHGSMVSRNIRDVEGEILMRVRKLAGRDKPIFGV</sequence>
<proteinExistence type="predicted"/>
<dbReference type="Pfam" id="PF07364">
    <property type="entry name" value="DUF1485"/>
    <property type="match status" value="1"/>
</dbReference>
<reference evidence="2" key="1">
    <citation type="submission" date="2018-05" db="EMBL/GenBank/DDBJ databases">
        <authorList>
            <person name="Lanie J.A."/>
            <person name="Ng W.-L."/>
            <person name="Kazmierczak K.M."/>
            <person name="Andrzejewski T.M."/>
            <person name="Davidsen T.M."/>
            <person name="Wayne K.J."/>
            <person name="Tettelin H."/>
            <person name="Glass J.I."/>
            <person name="Rusch D."/>
            <person name="Podicherti R."/>
            <person name="Tsui H.-C.T."/>
            <person name="Winkler M.E."/>
        </authorList>
    </citation>
    <scope>NUCLEOTIDE SEQUENCE</scope>
</reference>
<dbReference type="EMBL" id="UINC01030977">
    <property type="protein sequence ID" value="SVB16267.1"/>
    <property type="molecule type" value="Genomic_DNA"/>
</dbReference>
<organism evidence="2">
    <name type="scientific">marine metagenome</name>
    <dbReference type="NCBI Taxonomy" id="408172"/>
    <lineage>
        <taxon>unclassified sequences</taxon>
        <taxon>metagenomes</taxon>
        <taxon>ecological metagenomes</taxon>
    </lineage>
</organism>
<protein>
    <recommendedName>
        <fullName evidence="1">Microcystin LR degradation protein MlrC N-terminal domain-containing protein</fullName>
    </recommendedName>
</protein>